<keyword evidence="3" id="KW-1185">Reference proteome</keyword>
<organism evidence="2 3">
    <name type="scientific">Protopolystoma xenopodis</name>
    <dbReference type="NCBI Taxonomy" id="117903"/>
    <lineage>
        <taxon>Eukaryota</taxon>
        <taxon>Metazoa</taxon>
        <taxon>Spiralia</taxon>
        <taxon>Lophotrochozoa</taxon>
        <taxon>Platyhelminthes</taxon>
        <taxon>Monogenea</taxon>
        <taxon>Polyopisthocotylea</taxon>
        <taxon>Polystomatidea</taxon>
        <taxon>Polystomatidae</taxon>
        <taxon>Protopolystoma</taxon>
    </lineage>
</organism>
<evidence type="ECO:0000256" key="1">
    <source>
        <dbReference type="SAM" id="Phobius"/>
    </source>
</evidence>
<protein>
    <submittedName>
        <fullName evidence="2">Uncharacterized protein</fullName>
    </submittedName>
</protein>
<comment type="caution">
    <text evidence="2">The sequence shown here is derived from an EMBL/GenBank/DDBJ whole genome shotgun (WGS) entry which is preliminary data.</text>
</comment>
<sequence>MLSPPQACSPFLLTLLGIGNGMAYLCCLLAISTHFEEKRPIAMGITVCGSGIERSGARPRLNESTRAIGTEAIVTGSSPVPTRFRLKHRYPKNHTLIQSLYCPPTNHNIHSLIPKQFDCTKPTRRLPLHTEKYVFGRNSWGEIDLE</sequence>
<reference evidence="2" key="1">
    <citation type="submission" date="2018-11" db="EMBL/GenBank/DDBJ databases">
        <authorList>
            <consortium name="Pathogen Informatics"/>
        </authorList>
    </citation>
    <scope>NUCLEOTIDE SEQUENCE</scope>
</reference>
<keyword evidence="1" id="KW-0812">Transmembrane</keyword>
<dbReference type="EMBL" id="CAAALY010251914">
    <property type="protein sequence ID" value="VEL36309.1"/>
    <property type="molecule type" value="Genomic_DNA"/>
</dbReference>
<gene>
    <name evidence="2" type="ORF">PXEA_LOCUS29749</name>
</gene>
<dbReference type="Proteomes" id="UP000784294">
    <property type="component" value="Unassembled WGS sequence"/>
</dbReference>
<feature type="transmembrane region" description="Helical" evidence="1">
    <location>
        <begin position="12"/>
        <end position="31"/>
    </location>
</feature>
<evidence type="ECO:0000313" key="3">
    <source>
        <dbReference type="Proteomes" id="UP000784294"/>
    </source>
</evidence>
<accession>A0A3S5B4Q1</accession>
<dbReference type="AlphaFoldDB" id="A0A3S5B4Q1"/>
<keyword evidence="1" id="KW-1133">Transmembrane helix</keyword>
<dbReference type="OrthoDB" id="10060767at2759"/>
<evidence type="ECO:0000313" key="2">
    <source>
        <dbReference type="EMBL" id="VEL36309.1"/>
    </source>
</evidence>
<proteinExistence type="predicted"/>
<name>A0A3S5B4Q1_9PLAT</name>
<keyword evidence="1" id="KW-0472">Membrane</keyword>